<protein>
    <submittedName>
        <fullName evidence="2">Filamentation induced by camp protein fic</fullName>
    </submittedName>
</protein>
<accession>A0A0W8G1M3</accession>
<feature type="domain" description="Fido" evidence="1">
    <location>
        <begin position="250"/>
        <end position="401"/>
    </location>
</feature>
<dbReference type="InterPro" id="IPR040198">
    <property type="entry name" value="Fido_containing"/>
</dbReference>
<dbReference type="AlphaFoldDB" id="A0A0W8G1M3"/>
<dbReference type="Pfam" id="PF02661">
    <property type="entry name" value="Fic"/>
    <property type="match status" value="1"/>
</dbReference>
<dbReference type="PANTHER" id="PTHR13504:SF38">
    <property type="entry name" value="FIDO DOMAIN-CONTAINING PROTEIN"/>
    <property type="match status" value="1"/>
</dbReference>
<sequence>MKNKYISRRITHFHGKKAPEEGTLVGYGAIIESYNLQLPLPAVLTIISDKKRQYKEKEWQVFTSRHLPDDSLYAHLVFALKYEGINLLVLKKLFEKIAKAEAEKLFQIEPLSQYSRKLWFLYEWLLDEKLGINDLKRSNYVTLLDERQQYAISPGIKSSRHRIINNLPGTKDFCPLITKTEKLEKFIASDLAEEKNKYLTGVKKDILLRASSFLLLKDSNASFNIEGETPKNKRAIRWGNAIAQAGVNDLSKEELLRLQQIVIENIRFTKMGFRTEGGFVGEHDRISMKPIPEHISAKYDDLDSLLDGLIAANNILLNDKINAVLAASIIAFGFVFIHPFEDGNGRIHRYLIHHILAKKGFTQQGIIFPISASILNHIDDYKEALSSYSKPLLDFIEWEETSTNNIKVLNNTLDYYRYFDATKQTEFLFGCVEDTVKNIIPEEVKYLVNYDAFKQYLDDNFEMPDKLVALLVKFLEQNNGELSKRAIEKEFAELTEDEISDIEKTYKNIFNPNLSF</sequence>
<organism evidence="2">
    <name type="scientific">hydrocarbon metagenome</name>
    <dbReference type="NCBI Taxonomy" id="938273"/>
    <lineage>
        <taxon>unclassified sequences</taxon>
        <taxon>metagenomes</taxon>
        <taxon>ecological metagenomes</taxon>
    </lineage>
</organism>
<dbReference type="SUPFAM" id="SSF140931">
    <property type="entry name" value="Fic-like"/>
    <property type="match status" value="1"/>
</dbReference>
<evidence type="ECO:0000313" key="2">
    <source>
        <dbReference type="EMBL" id="KUG26997.1"/>
    </source>
</evidence>
<dbReference type="EMBL" id="LNQE01000377">
    <property type="protein sequence ID" value="KUG26997.1"/>
    <property type="molecule type" value="Genomic_DNA"/>
</dbReference>
<reference evidence="2" key="1">
    <citation type="journal article" date="2015" name="Proc. Natl. Acad. Sci. U.S.A.">
        <title>Networks of energetic and metabolic interactions define dynamics in microbial communities.</title>
        <authorList>
            <person name="Embree M."/>
            <person name="Liu J.K."/>
            <person name="Al-Bassam M.M."/>
            <person name="Zengler K."/>
        </authorList>
    </citation>
    <scope>NUCLEOTIDE SEQUENCE</scope>
</reference>
<dbReference type="InterPro" id="IPR003812">
    <property type="entry name" value="Fido"/>
</dbReference>
<dbReference type="Gene3D" id="1.10.3290.10">
    <property type="entry name" value="Fido-like domain"/>
    <property type="match status" value="1"/>
</dbReference>
<dbReference type="PANTHER" id="PTHR13504">
    <property type="entry name" value="FIDO DOMAIN-CONTAINING PROTEIN DDB_G0283145"/>
    <property type="match status" value="1"/>
</dbReference>
<evidence type="ECO:0000259" key="1">
    <source>
        <dbReference type="PROSITE" id="PS51459"/>
    </source>
</evidence>
<name>A0A0W8G1M3_9ZZZZ</name>
<dbReference type="InterPro" id="IPR036597">
    <property type="entry name" value="Fido-like_dom_sf"/>
</dbReference>
<comment type="caution">
    <text evidence="2">The sequence shown here is derived from an EMBL/GenBank/DDBJ whole genome shotgun (WGS) entry which is preliminary data.</text>
</comment>
<proteinExistence type="predicted"/>
<dbReference type="PROSITE" id="PS51459">
    <property type="entry name" value="FIDO"/>
    <property type="match status" value="1"/>
</dbReference>
<gene>
    <name evidence="2" type="ORF">ASZ90_003153</name>
</gene>